<name>A0ABY4VZN6_9PROT</name>
<proteinExistence type="predicted"/>
<keyword evidence="1" id="KW-0489">Methyltransferase</keyword>
<evidence type="ECO:0000313" key="2">
    <source>
        <dbReference type="Proteomes" id="UP001056291"/>
    </source>
</evidence>
<dbReference type="InterPro" id="IPR029063">
    <property type="entry name" value="SAM-dependent_MTases_sf"/>
</dbReference>
<dbReference type="GO" id="GO:0032259">
    <property type="term" value="P:methylation"/>
    <property type="evidence" value="ECO:0007669"/>
    <property type="project" value="UniProtKB-KW"/>
</dbReference>
<keyword evidence="1" id="KW-0808">Transferase</keyword>
<gene>
    <name evidence="1" type="ORF">NBZ79_14330</name>
</gene>
<dbReference type="Pfam" id="PF13578">
    <property type="entry name" value="Methyltransf_24"/>
    <property type="match status" value="1"/>
</dbReference>
<accession>A0ABY4VZN6</accession>
<organism evidence="1 2">
    <name type="scientific">Sneathiella marina</name>
    <dbReference type="NCBI Taxonomy" id="2950108"/>
    <lineage>
        <taxon>Bacteria</taxon>
        <taxon>Pseudomonadati</taxon>
        <taxon>Pseudomonadota</taxon>
        <taxon>Alphaproteobacteria</taxon>
        <taxon>Sneathiellales</taxon>
        <taxon>Sneathiellaceae</taxon>
        <taxon>Sneathiella</taxon>
    </lineage>
</organism>
<keyword evidence="2" id="KW-1185">Reference proteome</keyword>
<dbReference type="RefSeq" id="WP_251933226.1">
    <property type="nucleotide sequence ID" value="NZ_CP098747.1"/>
</dbReference>
<dbReference type="EMBL" id="CP098747">
    <property type="protein sequence ID" value="USG60345.1"/>
    <property type="molecule type" value="Genomic_DNA"/>
</dbReference>
<protein>
    <submittedName>
        <fullName evidence="1">Class I SAM-dependent methyltransferase</fullName>
    </submittedName>
</protein>
<dbReference type="GO" id="GO:0008168">
    <property type="term" value="F:methyltransferase activity"/>
    <property type="evidence" value="ECO:0007669"/>
    <property type="project" value="UniProtKB-KW"/>
</dbReference>
<dbReference type="SUPFAM" id="SSF53335">
    <property type="entry name" value="S-adenosyl-L-methionine-dependent methyltransferases"/>
    <property type="match status" value="1"/>
</dbReference>
<dbReference type="Proteomes" id="UP001056291">
    <property type="component" value="Chromosome"/>
</dbReference>
<reference evidence="1" key="1">
    <citation type="submission" date="2022-06" db="EMBL/GenBank/DDBJ databases">
        <title>Sneathiella actinostolidae sp. nov., isolated from a sea anemonein the Western Pacific Ocean.</title>
        <authorList>
            <person name="Wei M.J."/>
        </authorList>
    </citation>
    <scope>NUCLEOTIDE SEQUENCE</scope>
    <source>
        <strain evidence="1">PHK-P5</strain>
    </source>
</reference>
<evidence type="ECO:0000313" key="1">
    <source>
        <dbReference type="EMBL" id="USG60345.1"/>
    </source>
</evidence>
<sequence>MEISRDQIKQAVIEAGSSDEGFFHFPENENGLYLQQDPDEYADFVHYMATQLPPSKFSLDIGIASGGQTKFLRDYYQVEKTIVLDIGLHEAFVHWERIKPTVNTNLVLELIMDSHSKEARKALLPYQGQIDFTFIDGDHSYKGLMQDIELAKEIVKKDCIFVFHDTGAVPDCVRVFKELEKDPDFEMLANFDTRFGISVWKYLAVNGPKTGLRKKISKLLS</sequence>
<dbReference type="Gene3D" id="3.40.50.150">
    <property type="entry name" value="Vaccinia Virus protein VP39"/>
    <property type="match status" value="1"/>
</dbReference>